<gene>
    <name evidence="2" type="ORF">HZS55_12350</name>
</gene>
<dbReference type="InterPro" id="IPR036390">
    <property type="entry name" value="WH_DNA-bd_sf"/>
</dbReference>
<dbReference type="SUPFAM" id="SSF46785">
    <property type="entry name" value="Winged helix' DNA-binding domain"/>
    <property type="match status" value="1"/>
</dbReference>
<dbReference type="AlphaFoldDB" id="A0A7D5PA37"/>
<sequence>MTDVDDEAAAAALGELGLSTYAARTFVGLQKLGVATASEVADVTEVPRSQVYGATDELEAIGLVDTQQGSPRRYRPVSVDAARDLLYERLRSTADDAADHLEAVRGECEHRDDTQEAIWTTEGRTNITARITDLVSRADDRVLFVTGQRRFVEGPVATALKEADADGVSVTVASADAATLEAAAETGLDVTRVVDESAPAIDVGRVLVADDDTIALSVLPTAGLPHVETEAALWSEGTGFATILAGLIDDQTG</sequence>
<proteinExistence type="predicted"/>
<dbReference type="Gene3D" id="1.10.10.10">
    <property type="entry name" value="Winged helix-like DNA-binding domain superfamily/Winged helix DNA-binding domain"/>
    <property type="match status" value="1"/>
</dbReference>
<dbReference type="InterPro" id="IPR036388">
    <property type="entry name" value="WH-like_DNA-bd_sf"/>
</dbReference>
<evidence type="ECO:0000259" key="1">
    <source>
        <dbReference type="Pfam" id="PF01978"/>
    </source>
</evidence>
<name>A0A7D5PA37_9EURY</name>
<accession>A0A7D5PA37</accession>
<dbReference type="KEGG" id="hrr:HZS55_12350"/>
<dbReference type="InterPro" id="IPR051797">
    <property type="entry name" value="TrmB-like"/>
</dbReference>
<feature type="domain" description="Transcription regulator TrmB N-terminal" evidence="1">
    <location>
        <begin position="15"/>
        <end position="79"/>
    </location>
</feature>
<organism evidence="2 3">
    <name type="scientific">Halosimplex rubrum</name>
    <dbReference type="NCBI Taxonomy" id="869889"/>
    <lineage>
        <taxon>Archaea</taxon>
        <taxon>Methanobacteriati</taxon>
        <taxon>Methanobacteriota</taxon>
        <taxon>Stenosarchaea group</taxon>
        <taxon>Halobacteria</taxon>
        <taxon>Halobacteriales</taxon>
        <taxon>Haloarculaceae</taxon>
        <taxon>Halosimplex</taxon>
    </lineage>
</organism>
<protein>
    <submittedName>
        <fullName evidence="2">TrmB family transcriptional regulator</fullName>
    </submittedName>
</protein>
<evidence type="ECO:0000313" key="3">
    <source>
        <dbReference type="Proteomes" id="UP000509667"/>
    </source>
</evidence>
<dbReference type="PANTHER" id="PTHR34293">
    <property type="entry name" value="HTH-TYPE TRANSCRIPTIONAL REGULATOR TRMBL2"/>
    <property type="match status" value="1"/>
</dbReference>
<dbReference type="Pfam" id="PF01978">
    <property type="entry name" value="TrmB"/>
    <property type="match status" value="1"/>
</dbReference>
<dbReference type="RefSeq" id="WP_179907962.1">
    <property type="nucleotide sequence ID" value="NZ_CP058910.1"/>
</dbReference>
<dbReference type="Proteomes" id="UP000509667">
    <property type="component" value="Chromosome"/>
</dbReference>
<dbReference type="EMBL" id="CP058910">
    <property type="protein sequence ID" value="QLH78040.1"/>
    <property type="molecule type" value="Genomic_DNA"/>
</dbReference>
<evidence type="ECO:0000313" key="2">
    <source>
        <dbReference type="EMBL" id="QLH78040.1"/>
    </source>
</evidence>
<dbReference type="GeneID" id="56078667"/>
<dbReference type="OrthoDB" id="30795at2157"/>
<dbReference type="InterPro" id="IPR002831">
    <property type="entry name" value="Tscrpt_reg_TrmB_N"/>
</dbReference>
<dbReference type="PANTHER" id="PTHR34293:SF1">
    <property type="entry name" value="HTH-TYPE TRANSCRIPTIONAL REGULATOR TRMBL2"/>
    <property type="match status" value="1"/>
</dbReference>
<keyword evidence="3" id="KW-1185">Reference proteome</keyword>
<reference evidence="2 3" key="1">
    <citation type="submission" date="2020-07" db="EMBL/GenBank/DDBJ databases">
        <title>Halosimplex pelagicum sp. nov. and Halosimplex rubrum sp. nov., isolated from salted brown alga Laminaria, and emended description of the genus Halosimplex.</title>
        <authorList>
            <person name="Cui H."/>
        </authorList>
    </citation>
    <scope>NUCLEOTIDE SEQUENCE [LARGE SCALE GENOMIC DNA]</scope>
    <source>
        <strain evidence="2 3">R27</strain>
    </source>
</reference>